<dbReference type="SMART" id="SM00967">
    <property type="entry name" value="SpoU_sub_bind"/>
    <property type="match status" value="1"/>
</dbReference>
<dbReference type="InterPro" id="IPR029064">
    <property type="entry name" value="Ribosomal_eL30-like_sf"/>
</dbReference>
<name>A0A8J6TWM2_9FLAO</name>
<dbReference type="Proteomes" id="UP000652681">
    <property type="component" value="Unassembled WGS sequence"/>
</dbReference>
<dbReference type="InterPro" id="IPR013123">
    <property type="entry name" value="SpoU_subst-bd"/>
</dbReference>
<dbReference type="Pfam" id="PF08032">
    <property type="entry name" value="SpoU_sub_bind"/>
    <property type="match status" value="1"/>
</dbReference>
<sequence>MRDRDQKYQRKEDKDIIFGVRAVIEAVKADREINKILIQKGINKDLFFELKEALKGKDLNLQYVPSQKLDGITQNNHQGVIAYVSPVEYGNIETLADELLTAGKKVNILVLDRITDVRNFGGIARTAECQGVDAILIPSKGSALVTSDAIKTSAGALNRIKVCKTDDLKNSLFYLQQSGIRIIACTEKAKSNLYETNLRGSVAIVMGSEESGITQDLINMSDISTKVPMRGEIASLNVGVAAGMVLYEKTRQELYGS</sequence>
<dbReference type="GO" id="GO:0003723">
    <property type="term" value="F:RNA binding"/>
    <property type="evidence" value="ECO:0007669"/>
    <property type="project" value="InterPro"/>
</dbReference>
<keyword evidence="1" id="KW-0489">Methyltransferase</keyword>
<organism evidence="4 5">
    <name type="scientific">Taishania pollutisoli</name>
    <dbReference type="NCBI Taxonomy" id="2766479"/>
    <lineage>
        <taxon>Bacteria</taxon>
        <taxon>Pseudomonadati</taxon>
        <taxon>Bacteroidota</taxon>
        <taxon>Flavobacteriia</taxon>
        <taxon>Flavobacteriales</taxon>
        <taxon>Crocinitomicaceae</taxon>
        <taxon>Taishania</taxon>
    </lineage>
</organism>
<dbReference type="EMBL" id="JACVEL010000001">
    <property type="protein sequence ID" value="MBC9811156.1"/>
    <property type="molecule type" value="Genomic_DNA"/>
</dbReference>
<dbReference type="Gene3D" id="3.40.1280.10">
    <property type="match status" value="1"/>
</dbReference>
<evidence type="ECO:0000256" key="2">
    <source>
        <dbReference type="ARBA" id="ARBA00022679"/>
    </source>
</evidence>
<dbReference type="GO" id="GO:0006396">
    <property type="term" value="P:RNA processing"/>
    <property type="evidence" value="ECO:0007669"/>
    <property type="project" value="InterPro"/>
</dbReference>
<evidence type="ECO:0000259" key="3">
    <source>
        <dbReference type="SMART" id="SM00967"/>
    </source>
</evidence>
<dbReference type="SUPFAM" id="SSF55315">
    <property type="entry name" value="L30e-like"/>
    <property type="match status" value="1"/>
</dbReference>
<dbReference type="PANTHER" id="PTHR46429">
    <property type="entry name" value="23S RRNA (GUANOSINE-2'-O-)-METHYLTRANSFERASE RLMB"/>
    <property type="match status" value="1"/>
</dbReference>
<gene>
    <name evidence="4" type="primary">rlmB</name>
    <name evidence="4" type="ORF">H9Y05_01595</name>
</gene>
<dbReference type="GO" id="GO:0008173">
    <property type="term" value="F:RNA methyltransferase activity"/>
    <property type="evidence" value="ECO:0007669"/>
    <property type="project" value="InterPro"/>
</dbReference>
<dbReference type="InterPro" id="IPR004441">
    <property type="entry name" value="rRNA_MeTrfase_TrmH"/>
</dbReference>
<dbReference type="PANTHER" id="PTHR46429:SF1">
    <property type="entry name" value="23S RRNA (GUANOSINE-2'-O-)-METHYLTRANSFERASE RLMB"/>
    <property type="match status" value="1"/>
</dbReference>
<dbReference type="CDD" id="cd18103">
    <property type="entry name" value="SpoU-like_RlmB"/>
    <property type="match status" value="1"/>
</dbReference>
<feature type="domain" description="RNA 2-O ribose methyltransferase substrate binding" evidence="3">
    <location>
        <begin position="16"/>
        <end position="90"/>
    </location>
</feature>
<dbReference type="SUPFAM" id="SSF75217">
    <property type="entry name" value="alpha/beta knot"/>
    <property type="match status" value="1"/>
</dbReference>
<dbReference type="Pfam" id="PF00588">
    <property type="entry name" value="SpoU_methylase"/>
    <property type="match status" value="1"/>
</dbReference>
<dbReference type="RefSeq" id="WP_216713315.1">
    <property type="nucleotide sequence ID" value="NZ_JACVEL010000001.1"/>
</dbReference>
<evidence type="ECO:0000313" key="5">
    <source>
        <dbReference type="Proteomes" id="UP000652681"/>
    </source>
</evidence>
<dbReference type="Gene3D" id="3.30.1330.30">
    <property type="match status" value="1"/>
</dbReference>
<evidence type="ECO:0000313" key="4">
    <source>
        <dbReference type="EMBL" id="MBC9811156.1"/>
    </source>
</evidence>
<proteinExistence type="predicted"/>
<evidence type="ECO:0000256" key="1">
    <source>
        <dbReference type="ARBA" id="ARBA00022603"/>
    </source>
</evidence>
<accession>A0A8J6TWM2</accession>
<dbReference type="InterPro" id="IPR029028">
    <property type="entry name" value="Alpha/beta_knot_MTases"/>
</dbReference>
<dbReference type="InterPro" id="IPR001537">
    <property type="entry name" value="SpoU_MeTrfase"/>
</dbReference>
<dbReference type="InterPro" id="IPR029026">
    <property type="entry name" value="tRNA_m1G_MTases_N"/>
</dbReference>
<keyword evidence="5" id="KW-1185">Reference proteome</keyword>
<protein>
    <submittedName>
        <fullName evidence="4">23S rRNA (Guanosine(2251)-2'-O)-methyltransferase RlmB</fullName>
    </submittedName>
</protein>
<comment type="caution">
    <text evidence="4">The sequence shown here is derived from an EMBL/GenBank/DDBJ whole genome shotgun (WGS) entry which is preliminary data.</text>
</comment>
<keyword evidence="2" id="KW-0808">Transferase</keyword>
<dbReference type="AlphaFoldDB" id="A0A8J6TWM2"/>
<dbReference type="NCBIfam" id="TIGR00186">
    <property type="entry name" value="rRNA_methyl_3"/>
    <property type="match status" value="1"/>
</dbReference>
<dbReference type="GO" id="GO:0005829">
    <property type="term" value="C:cytosol"/>
    <property type="evidence" value="ECO:0007669"/>
    <property type="project" value="TreeGrafter"/>
</dbReference>
<reference evidence="4" key="1">
    <citation type="submission" date="2020-09" db="EMBL/GenBank/DDBJ databases">
        <title>Taishania pollutisoli gen. nov., sp. nov., Isolated from Tetrabromobisphenol A-Contaminated Soil.</title>
        <authorList>
            <person name="Chen Q."/>
        </authorList>
    </citation>
    <scope>NUCLEOTIDE SEQUENCE</scope>
    <source>
        <strain evidence="4">CZZ-1</strain>
    </source>
</reference>
<dbReference type="GO" id="GO:0032259">
    <property type="term" value="P:methylation"/>
    <property type="evidence" value="ECO:0007669"/>
    <property type="project" value="UniProtKB-KW"/>
</dbReference>